<comment type="subcellular location">
    <subcellularLocation>
        <location evidence="4">Secreted</location>
    </subcellularLocation>
    <subcellularLocation>
        <location evidence="4">Bacterial flagellum</location>
    </subcellularLocation>
</comment>
<dbReference type="GO" id="GO:0005198">
    <property type="term" value="F:structural molecule activity"/>
    <property type="evidence" value="ECO:0007669"/>
    <property type="project" value="UniProtKB-UniRule"/>
</dbReference>
<dbReference type="InterPro" id="IPR046358">
    <property type="entry name" value="Flagellin_C"/>
</dbReference>
<dbReference type="GO" id="GO:0009288">
    <property type="term" value="C:bacterial-type flagellum"/>
    <property type="evidence" value="ECO:0007669"/>
    <property type="project" value="UniProtKB-SubCell"/>
</dbReference>
<dbReference type="Pfam" id="PF00700">
    <property type="entry name" value="Flagellin_C"/>
    <property type="match status" value="1"/>
</dbReference>
<evidence type="ECO:0000259" key="7">
    <source>
        <dbReference type="Pfam" id="PF08884"/>
    </source>
</evidence>
<dbReference type="Gene3D" id="2.170.280.10">
    <property type="entry name" value="f41 fragment of flagellin, middle domain"/>
    <property type="match status" value="1"/>
</dbReference>
<evidence type="ECO:0000256" key="1">
    <source>
        <dbReference type="ARBA" id="ARBA00005709"/>
    </source>
</evidence>
<feature type="domain" description="Flagellin barrel" evidence="8">
    <location>
        <begin position="322"/>
        <end position="365"/>
    </location>
</feature>
<dbReference type="Pfam" id="PF08884">
    <property type="entry name" value="Flagellin_D3"/>
    <property type="match status" value="1"/>
</dbReference>
<comment type="function">
    <text evidence="4">Flagellin is the subunit protein which polymerizes to form the filaments of bacterial flagella.</text>
</comment>
<keyword evidence="2 4" id="KW-0964">Secreted</keyword>
<proteinExistence type="inferred from homology"/>
<dbReference type="InterPro" id="IPR001492">
    <property type="entry name" value="Flagellin"/>
</dbReference>
<reference evidence="9" key="2">
    <citation type="journal article" date="2007" name="J. Mol. Biol.">
        <title>A deletion variant study of the functional role of the Salmonella flagellin hypervariable domain region in motility.</title>
        <authorList>
            <person name="Malapaka R.R."/>
            <person name="Adebayo L.O."/>
            <person name="Tripp B.C."/>
        </authorList>
    </citation>
    <scope>NUCLEOTIDE SEQUENCE</scope>
</reference>
<dbReference type="InterPro" id="IPR049365">
    <property type="entry name" value="FLIC_barrel"/>
</dbReference>
<evidence type="ECO:0000256" key="4">
    <source>
        <dbReference type="RuleBase" id="RU362073"/>
    </source>
</evidence>
<dbReference type="Pfam" id="PF00669">
    <property type="entry name" value="Flagellin_N"/>
    <property type="match status" value="1"/>
</dbReference>
<dbReference type="PANTHER" id="PTHR42792:SF2">
    <property type="entry name" value="FLAGELLIN"/>
    <property type="match status" value="1"/>
</dbReference>
<organism evidence="9">
    <name type="scientific">Salmonella typhimurium</name>
    <dbReference type="NCBI Taxonomy" id="90371"/>
    <lineage>
        <taxon>Bacteria</taxon>
        <taxon>Pseudomonadati</taxon>
        <taxon>Pseudomonadota</taxon>
        <taxon>Gammaproteobacteria</taxon>
        <taxon>Enterobacterales</taxon>
        <taxon>Enterobacteriaceae</taxon>
        <taxon>Salmonella</taxon>
    </lineage>
</organism>
<feature type="domain" description="Flagellin N-terminal" evidence="5">
    <location>
        <begin position="5"/>
        <end position="143"/>
    </location>
</feature>
<feature type="domain" description="Flagellin D3" evidence="7">
    <location>
        <begin position="193"/>
        <end position="278"/>
    </location>
</feature>
<evidence type="ECO:0000259" key="6">
    <source>
        <dbReference type="Pfam" id="PF00700"/>
    </source>
</evidence>
<reference evidence="9" key="1">
    <citation type="submission" date="2006-10" db="EMBL/GenBank/DDBJ databases">
        <authorList>
            <person name="Malapaka V.R."/>
            <person name="Adebayo L.O."/>
            <person name="Tripp B.C."/>
        </authorList>
    </citation>
    <scope>NUCLEOTIDE SEQUENCE</scope>
</reference>
<keyword evidence="9" id="KW-0282">Flagellum</keyword>
<dbReference type="SUPFAM" id="SSF64518">
    <property type="entry name" value="Phase 1 flagellin"/>
    <property type="match status" value="1"/>
</dbReference>
<keyword evidence="9" id="KW-0969">Cilium</keyword>
<dbReference type="GO" id="GO:0005576">
    <property type="term" value="C:extracellular region"/>
    <property type="evidence" value="ECO:0007669"/>
    <property type="project" value="UniProtKB-SubCell"/>
</dbReference>
<dbReference type="Gene3D" id="1.20.1330.10">
    <property type="entry name" value="f41 fragment of flagellin, N-terminal domain"/>
    <property type="match status" value="1"/>
</dbReference>
<keyword evidence="9" id="KW-0966">Cell projection</keyword>
<dbReference type="InterPro" id="IPR014981">
    <property type="entry name" value="Flagellin_D3"/>
</dbReference>
<evidence type="ECO:0000256" key="3">
    <source>
        <dbReference type="ARBA" id="ARBA00023143"/>
    </source>
</evidence>
<gene>
    <name evidence="9" type="primary">fliC</name>
</gene>
<evidence type="ECO:0000259" key="8">
    <source>
        <dbReference type="Pfam" id="PF21504"/>
    </source>
</evidence>
<feature type="domain" description="Flagellin C-terminal" evidence="6">
    <location>
        <begin position="384"/>
        <end position="469"/>
    </location>
</feature>
<accession>A0FLI8</accession>
<dbReference type="Gene3D" id="1.20.120.340">
    <property type="entry name" value="Flagellar protein FliS"/>
    <property type="match status" value="1"/>
</dbReference>
<dbReference type="EMBL" id="EF057764">
    <property type="protein sequence ID" value="ABJ98793.1"/>
    <property type="molecule type" value="Genomic_DNA"/>
</dbReference>
<keyword evidence="3 4" id="KW-0975">Bacterial flagellum</keyword>
<protein>
    <recommendedName>
        <fullName evidence="4">Flagellin</fullName>
    </recommendedName>
</protein>
<dbReference type="Pfam" id="PF21504">
    <property type="entry name" value="FLIC_barrel"/>
    <property type="match status" value="1"/>
</dbReference>
<evidence type="ECO:0000256" key="2">
    <source>
        <dbReference type="ARBA" id="ARBA00022525"/>
    </source>
</evidence>
<dbReference type="AlphaFoldDB" id="A0FLI8"/>
<name>A0FLI8_SALTM</name>
<dbReference type="InterPro" id="IPR001029">
    <property type="entry name" value="Flagellin_N"/>
</dbReference>
<comment type="similarity">
    <text evidence="1 4">Belongs to the bacterial flagellin family.</text>
</comment>
<evidence type="ECO:0000259" key="5">
    <source>
        <dbReference type="Pfam" id="PF00669"/>
    </source>
</evidence>
<dbReference type="Gene3D" id="6.10.280.190">
    <property type="match status" value="1"/>
</dbReference>
<dbReference type="PRINTS" id="PR00207">
    <property type="entry name" value="FLAGELLIN"/>
</dbReference>
<dbReference type="PANTHER" id="PTHR42792">
    <property type="entry name" value="FLAGELLIN"/>
    <property type="match status" value="1"/>
</dbReference>
<sequence>MAQVINTNSLSLLTQNNLNKSQSALGTAIERLSSGLRINSAKDDAAGQAIANRFTANIKGLTQASRNANDGISIAQTTEGALNEINNNLQRVRELAVQSANSTNSQSDLDSIQAEITQRLNEIDRVSGQTQFNGVKVLAQDNTLTIQVGANDGETIDIDLKQINSQTLGLDTLNVQQKYKVSDTAATVTGYADTTIALDNSTFKASATGLGGTDQKIDGDLKFDDTTGKYYAKVTVTGGTGKDGYYEVSVDKTNGEVTLAGGATSPLTGGLPATATEDVASVVKMSYTDNNGKTIDGGLAVKVGDDYYSATQNKDGSISINTTKYTADDGTSKTALNKLGGADGKTEVVSIGGKTYAASKAEGHNFKAQPDLAEAAATTTENPLQKIDAALAQVDTLRSDLGAVQNRFNSAITNLGNTVNNLTSARSRIEDSDYATEVSNMSRAQILQQAGTSVLAQANQVPQNVLSLLR</sequence>
<evidence type="ECO:0000313" key="9">
    <source>
        <dbReference type="EMBL" id="ABJ98793.1"/>
    </source>
</evidence>